<keyword evidence="1" id="KW-0479">Metal-binding</keyword>
<organism evidence="8 9">
    <name type="scientific">Acer saccharum</name>
    <name type="common">Sugar maple</name>
    <dbReference type="NCBI Taxonomy" id="4024"/>
    <lineage>
        <taxon>Eukaryota</taxon>
        <taxon>Viridiplantae</taxon>
        <taxon>Streptophyta</taxon>
        <taxon>Embryophyta</taxon>
        <taxon>Tracheophyta</taxon>
        <taxon>Spermatophyta</taxon>
        <taxon>Magnoliopsida</taxon>
        <taxon>eudicotyledons</taxon>
        <taxon>Gunneridae</taxon>
        <taxon>Pentapetalae</taxon>
        <taxon>rosids</taxon>
        <taxon>malvids</taxon>
        <taxon>Sapindales</taxon>
        <taxon>Sapindaceae</taxon>
        <taxon>Hippocastanoideae</taxon>
        <taxon>Acereae</taxon>
        <taxon>Acer</taxon>
    </lineage>
</organism>
<dbReference type="Pfam" id="PF03936">
    <property type="entry name" value="Terpene_synth_C"/>
    <property type="match status" value="1"/>
</dbReference>
<evidence type="ECO:0000256" key="5">
    <source>
        <dbReference type="SAM" id="MobiDB-lite"/>
    </source>
</evidence>
<sequence length="356" mass="39320">MLSLYEAAHLRLHGEDILEEALTFSKAHMIKFLAQNSSPHLTKQIINALELPLHKSMPRLEALKFISFYEQEDSRNETLLLFAKLDFYRVQLLHQQELGHLSRWDVSALDDLPDYMKIIYSFLLNHFDEIHNDLTEEERSYRISHTKDTSKLIPSPCSAADSMESWLCQSPPSGLVPTSHAHSSAAPHVHGQSLNSAAHETTISATSSSSRARVALPSPTRSFAAPSLPDPAPAHSLAMTLPHMHNEPTSLTSDPATHQPPLTTSPPSRNAVIPSQTPTEPTPDSIPAAAEPHNSHPMLTRVQRGQLRVSHVASSDQLADSLTKPLSKTRFSLLRSKIGVSDIPTILRGRIKDNSV</sequence>
<comment type="caution">
    <text evidence="8">The sequence shown here is derived from an EMBL/GenBank/DDBJ whole genome shotgun (WGS) entry which is preliminary data.</text>
</comment>
<gene>
    <name evidence="8" type="ORF">LWI29_011096</name>
</gene>
<keyword evidence="9" id="KW-1185">Reference proteome</keyword>
<dbReference type="SUPFAM" id="SSF48239">
    <property type="entry name" value="Terpenoid cyclases/Protein prenyltransferases"/>
    <property type="match status" value="1"/>
</dbReference>
<evidence type="ECO:0000313" key="8">
    <source>
        <dbReference type="EMBL" id="KAK0600051.1"/>
    </source>
</evidence>
<evidence type="ECO:0000256" key="2">
    <source>
        <dbReference type="ARBA" id="ARBA00022842"/>
    </source>
</evidence>
<dbReference type="InterPro" id="IPR005630">
    <property type="entry name" value="Terpene_synthase_metal-bd"/>
</dbReference>
<feature type="compositionally biased region" description="Low complexity" evidence="5">
    <location>
        <begin position="179"/>
        <end position="188"/>
    </location>
</feature>
<dbReference type="EMBL" id="JAUESC010000003">
    <property type="protein sequence ID" value="KAK0600051.1"/>
    <property type="molecule type" value="Genomic_DNA"/>
</dbReference>
<evidence type="ECO:0000256" key="3">
    <source>
        <dbReference type="ARBA" id="ARBA00023239"/>
    </source>
</evidence>
<accession>A0AA39SVS8</accession>
<name>A0AA39SVS8_ACESA</name>
<dbReference type="AlphaFoldDB" id="A0AA39SVS8"/>
<dbReference type="GO" id="GO:0000287">
    <property type="term" value="F:magnesium ion binding"/>
    <property type="evidence" value="ECO:0007669"/>
    <property type="project" value="InterPro"/>
</dbReference>
<feature type="region of interest" description="Disordered" evidence="5">
    <location>
        <begin position="172"/>
        <end position="215"/>
    </location>
</feature>
<reference evidence="8" key="1">
    <citation type="journal article" date="2022" name="Plant J.">
        <title>Strategies of tolerance reflected in two North American maple genomes.</title>
        <authorList>
            <person name="McEvoy S.L."/>
            <person name="Sezen U.U."/>
            <person name="Trouern-Trend A."/>
            <person name="McMahon S.M."/>
            <person name="Schaberg P.G."/>
            <person name="Yang J."/>
            <person name="Wegrzyn J.L."/>
            <person name="Swenson N.G."/>
        </authorList>
    </citation>
    <scope>NUCLEOTIDE SEQUENCE</scope>
    <source>
        <strain evidence="8">NS2018</strain>
    </source>
</reference>
<evidence type="ECO:0000313" key="9">
    <source>
        <dbReference type="Proteomes" id="UP001168877"/>
    </source>
</evidence>
<keyword evidence="3" id="KW-0456">Lyase</keyword>
<evidence type="ECO:0000259" key="6">
    <source>
        <dbReference type="Pfam" id="PF01397"/>
    </source>
</evidence>
<reference evidence="8" key="2">
    <citation type="submission" date="2023-06" db="EMBL/GenBank/DDBJ databases">
        <authorList>
            <person name="Swenson N.G."/>
            <person name="Wegrzyn J.L."/>
            <person name="Mcevoy S.L."/>
        </authorList>
    </citation>
    <scope>NUCLEOTIDE SEQUENCE</scope>
    <source>
        <strain evidence="8">NS2018</strain>
        <tissue evidence="8">Leaf</tissue>
    </source>
</reference>
<feature type="region of interest" description="Disordered" evidence="5">
    <location>
        <begin position="244"/>
        <end position="293"/>
    </location>
</feature>
<dbReference type="Proteomes" id="UP001168877">
    <property type="component" value="Unassembled WGS sequence"/>
</dbReference>
<dbReference type="PANTHER" id="PTHR31225">
    <property type="entry name" value="OS04G0344100 PROTEIN-RELATED"/>
    <property type="match status" value="1"/>
</dbReference>
<dbReference type="SUPFAM" id="SSF48576">
    <property type="entry name" value="Terpenoid synthases"/>
    <property type="match status" value="1"/>
</dbReference>
<feature type="domain" description="Terpene synthase N-terminal" evidence="6">
    <location>
        <begin position="1"/>
        <end position="49"/>
    </location>
</feature>
<feature type="compositionally biased region" description="Polar residues" evidence="5">
    <location>
        <begin position="247"/>
        <end position="279"/>
    </location>
</feature>
<dbReference type="InterPro" id="IPR001906">
    <property type="entry name" value="Terpene_synth_N"/>
</dbReference>
<feature type="domain" description="Terpene synthase metal-binding" evidence="7">
    <location>
        <begin position="101"/>
        <end position="148"/>
    </location>
</feature>
<proteinExistence type="inferred from homology"/>
<dbReference type="GO" id="GO:0010333">
    <property type="term" value="F:terpene synthase activity"/>
    <property type="evidence" value="ECO:0007669"/>
    <property type="project" value="InterPro"/>
</dbReference>
<dbReference type="Pfam" id="PF01397">
    <property type="entry name" value="Terpene_synth"/>
    <property type="match status" value="1"/>
</dbReference>
<dbReference type="InterPro" id="IPR008930">
    <property type="entry name" value="Terpenoid_cyclase/PrenylTrfase"/>
</dbReference>
<keyword evidence="2" id="KW-0460">Magnesium</keyword>
<dbReference type="PANTHER" id="PTHR31225:SF93">
    <property type="entry name" value="ALPHA-HUMULENE_(-)-(E)-BETA-CARYOPHYLLENE SYNTHASE"/>
    <property type="match status" value="1"/>
</dbReference>
<evidence type="ECO:0000259" key="7">
    <source>
        <dbReference type="Pfam" id="PF03936"/>
    </source>
</evidence>
<dbReference type="InterPro" id="IPR050148">
    <property type="entry name" value="Terpene_synthase-like"/>
</dbReference>
<comment type="similarity">
    <text evidence="4">Belongs to the terpene synthase family. Tpsa subfamily.</text>
</comment>
<dbReference type="InterPro" id="IPR036965">
    <property type="entry name" value="Terpene_synth_N_sf"/>
</dbReference>
<protein>
    <submittedName>
        <fullName evidence="8">Uncharacterized protein</fullName>
    </submittedName>
</protein>
<evidence type="ECO:0000256" key="1">
    <source>
        <dbReference type="ARBA" id="ARBA00022723"/>
    </source>
</evidence>
<dbReference type="GO" id="GO:0016114">
    <property type="term" value="P:terpenoid biosynthetic process"/>
    <property type="evidence" value="ECO:0007669"/>
    <property type="project" value="InterPro"/>
</dbReference>
<evidence type="ECO:0000256" key="4">
    <source>
        <dbReference type="ARBA" id="ARBA00038405"/>
    </source>
</evidence>
<dbReference type="Gene3D" id="1.50.10.130">
    <property type="entry name" value="Terpene synthase, N-terminal domain"/>
    <property type="match status" value="1"/>
</dbReference>
<dbReference type="InterPro" id="IPR008949">
    <property type="entry name" value="Isoprenoid_synthase_dom_sf"/>
</dbReference>
<dbReference type="Gene3D" id="1.10.600.10">
    <property type="entry name" value="Farnesyl Diphosphate Synthase"/>
    <property type="match status" value="2"/>
</dbReference>
<feature type="compositionally biased region" description="Low complexity" evidence="5">
    <location>
        <begin position="196"/>
        <end position="210"/>
    </location>
</feature>